<dbReference type="Gene3D" id="1.20.1250.20">
    <property type="entry name" value="MFS general substrate transporter like domains"/>
    <property type="match status" value="1"/>
</dbReference>
<keyword evidence="9" id="KW-1185">Reference proteome</keyword>
<feature type="transmembrane region" description="Helical" evidence="6">
    <location>
        <begin position="58"/>
        <end position="74"/>
    </location>
</feature>
<name>A0A4R1RXZ8_HYDET</name>
<dbReference type="PROSITE" id="PS50850">
    <property type="entry name" value="MFS"/>
    <property type="match status" value="1"/>
</dbReference>
<feature type="transmembrane region" description="Helical" evidence="6">
    <location>
        <begin position="311"/>
        <end position="334"/>
    </location>
</feature>
<dbReference type="GO" id="GO:0005886">
    <property type="term" value="C:plasma membrane"/>
    <property type="evidence" value="ECO:0007669"/>
    <property type="project" value="UniProtKB-SubCell"/>
</dbReference>
<gene>
    <name evidence="8" type="ORF">EDC14_1007106</name>
</gene>
<feature type="domain" description="Major facilitator superfamily (MFS) profile" evidence="7">
    <location>
        <begin position="15"/>
        <end position="472"/>
    </location>
</feature>
<dbReference type="PRINTS" id="PR01036">
    <property type="entry name" value="TCRTETB"/>
</dbReference>
<keyword evidence="4 6" id="KW-1133">Transmembrane helix</keyword>
<feature type="transmembrane region" description="Helical" evidence="6">
    <location>
        <begin position="106"/>
        <end position="127"/>
    </location>
</feature>
<keyword evidence="5 6" id="KW-0472">Membrane</keyword>
<feature type="transmembrane region" description="Helical" evidence="6">
    <location>
        <begin position="236"/>
        <end position="253"/>
    </location>
</feature>
<dbReference type="OrthoDB" id="102502at2"/>
<feature type="transmembrane region" description="Helical" evidence="6">
    <location>
        <begin position="341"/>
        <end position="360"/>
    </location>
</feature>
<organism evidence="8 9">
    <name type="scientific">Hydrogenispora ethanolica</name>
    <dbReference type="NCBI Taxonomy" id="1082276"/>
    <lineage>
        <taxon>Bacteria</taxon>
        <taxon>Bacillati</taxon>
        <taxon>Bacillota</taxon>
        <taxon>Hydrogenispora</taxon>
    </lineage>
</organism>
<feature type="transmembrane region" description="Helical" evidence="6">
    <location>
        <begin position="372"/>
        <end position="395"/>
    </location>
</feature>
<reference evidence="8 9" key="1">
    <citation type="submission" date="2019-03" db="EMBL/GenBank/DDBJ databases">
        <title>Genomic Encyclopedia of Type Strains, Phase IV (KMG-IV): sequencing the most valuable type-strain genomes for metagenomic binning, comparative biology and taxonomic classification.</title>
        <authorList>
            <person name="Goeker M."/>
        </authorList>
    </citation>
    <scope>NUCLEOTIDE SEQUENCE [LARGE SCALE GENOMIC DNA]</scope>
    <source>
        <strain evidence="8 9">LX-B</strain>
    </source>
</reference>
<evidence type="ECO:0000256" key="3">
    <source>
        <dbReference type="ARBA" id="ARBA00022692"/>
    </source>
</evidence>
<comment type="caution">
    <text evidence="8">The sequence shown here is derived from an EMBL/GenBank/DDBJ whole genome shotgun (WGS) entry which is preliminary data.</text>
</comment>
<feature type="transmembrane region" description="Helical" evidence="6">
    <location>
        <begin position="416"/>
        <end position="437"/>
    </location>
</feature>
<proteinExistence type="predicted"/>
<feature type="transmembrane region" description="Helical" evidence="6">
    <location>
        <begin position="81"/>
        <end position="100"/>
    </location>
</feature>
<dbReference type="InterPro" id="IPR036259">
    <property type="entry name" value="MFS_trans_sf"/>
</dbReference>
<dbReference type="AlphaFoldDB" id="A0A4R1RXZ8"/>
<evidence type="ECO:0000256" key="4">
    <source>
        <dbReference type="ARBA" id="ARBA00022989"/>
    </source>
</evidence>
<comment type="subcellular location">
    <subcellularLocation>
        <location evidence="1">Cell membrane</location>
        <topology evidence="1">Multi-pass membrane protein</topology>
    </subcellularLocation>
</comment>
<evidence type="ECO:0000256" key="2">
    <source>
        <dbReference type="ARBA" id="ARBA00022448"/>
    </source>
</evidence>
<dbReference type="EMBL" id="SLUN01000007">
    <property type="protein sequence ID" value="TCL71643.1"/>
    <property type="molecule type" value="Genomic_DNA"/>
</dbReference>
<dbReference type="GO" id="GO:0022857">
    <property type="term" value="F:transmembrane transporter activity"/>
    <property type="evidence" value="ECO:0007669"/>
    <property type="project" value="InterPro"/>
</dbReference>
<feature type="transmembrane region" description="Helical" evidence="6">
    <location>
        <begin position="449"/>
        <end position="467"/>
    </location>
</feature>
<evidence type="ECO:0000256" key="6">
    <source>
        <dbReference type="SAM" id="Phobius"/>
    </source>
</evidence>
<feature type="transmembrane region" description="Helical" evidence="6">
    <location>
        <begin position="274"/>
        <end position="299"/>
    </location>
</feature>
<dbReference type="Gene3D" id="1.20.1720.10">
    <property type="entry name" value="Multidrug resistance protein D"/>
    <property type="match status" value="1"/>
</dbReference>
<accession>A0A4R1RXZ8</accession>
<feature type="transmembrane region" description="Helical" evidence="6">
    <location>
        <begin position="174"/>
        <end position="193"/>
    </location>
</feature>
<evidence type="ECO:0000259" key="7">
    <source>
        <dbReference type="PROSITE" id="PS50850"/>
    </source>
</evidence>
<evidence type="ECO:0000313" key="8">
    <source>
        <dbReference type="EMBL" id="TCL71643.1"/>
    </source>
</evidence>
<keyword evidence="2" id="KW-0813">Transport</keyword>
<dbReference type="Proteomes" id="UP000295008">
    <property type="component" value="Unassembled WGS sequence"/>
</dbReference>
<evidence type="ECO:0000313" key="9">
    <source>
        <dbReference type="Proteomes" id="UP000295008"/>
    </source>
</evidence>
<dbReference type="CDD" id="cd17321">
    <property type="entry name" value="MFS_MMR_MDR_like"/>
    <property type="match status" value="1"/>
</dbReference>
<dbReference type="SUPFAM" id="SSF103473">
    <property type="entry name" value="MFS general substrate transporter"/>
    <property type="match status" value="1"/>
</dbReference>
<dbReference type="Pfam" id="PF07690">
    <property type="entry name" value="MFS_1"/>
    <property type="match status" value="2"/>
</dbReference>
<dbReference type="RefSeq" id="WP_132013780.1">
    <property type="nucleotide sequence ID" value="NZ_SLUN01000007.1"/>
</dbReference>
<dbReference type="PANTHER" id="PTHR42718">
    <property type="entry name" value="MAJOR FACILITATOR SUPERFAMILY MULTIDRUG TRANSPORTER MFSC"/>
    <property type="match status" value="1"/>
</dbReference>
<evidence type="ECO:0000256" key="1">
    <source>
        <dbReference type="ARBA" id="ARBA00004651"/>
    </source>
</evidence>
<sequence>MMQGENMNSKRRTFTLVILLFASFMDILDTMIINIAIPSIQSGLQASSSAVEWTANVYILRMALIIITGGRLGDILGRKKMFMLGIAGFTIASAFSGWAATINELIFSRAIQGIMAAMMIPQVLSYIQVLFAPKERAGALGAYSGISGFATVAGPILGAFLIKINLFQLGWRTLFLINIPIGVFIFIAAALVLRESKSINPLRVDIPGTLMAMASLIMLLYPLIQGNSLGWPVWTYISMVAAVIVGFLFIVYEKHRTKQNQSPLIALNLFRFKSFIGGVSVFSLFMIAMSGYFLVFTFYLQMGLHFTPLHAAMTALPFSLMVPVTAAFSVMKLAPEIGRKIVVLGLILCAIGLAGVELVMHEAGTSLSNWQLLPILLIAGAGMGMVVAPLTDFSISQVPQQDAGSASGILNMMQQVGSSIGIAILGTIFFNSIGSSFEISGFAVGVRYAIWSAVGILILTISFVFLLPKKIHQHTDSL</sequence>
<dbReference type="PANTHER" id="PTHR42718:SF39">
    <property type="entry name" value="ACTINORHODIN TRANSPORTER-RELATED"/>
    <property type="match status" value="1"/>
</dbReference>
<feature type="transmembrane region" description="Helical" evidence="6">
    <location>
        <begin position="139"/>
        <end position="162"/>
    </location>
</feature>
<protein>
    <submittedName>
        <fullName evidence="8">EmrB/QacA subfamily drug resistance transporter</fullName>
    </submittedName>
</protein>
<dbReference type="InterPro" id="IPR011701">
    <property type="entry name" value="MFS"/>
</dbReference>
<evidence type="ECO:0000256" key="5">
    <source>
        <dbReference type="ARBA" id="ARBA00023136"/>
    </source>
</evidence>
<keyword evidence="3 6" id="KW-0812">Transmembrane</keyword>
<dbReference type="InterPro" id="IPR020846">
    <property type="entry name" value="MFS_dom"/>
</dbReference>
<feature type="transmembrane region" description="Helical" evidence="6">
    <location>
        <begin position="205"/>
        <end position="224"/>
    </location>
</feature>